<comment type="caution">
    <text evidence="1">The sequence shown here is derived from an EMBL/GenBank/DDBJ whole genome shotgun (WGS) entry which is preliminary data.</text>
</comment>
<reference evidence="1" key="1">
    <citation type="submission" date="2022-12" db="EMBL/GenBank/DDBJ databases">
        <authorList>
            <person name="Petersen C."/>
        </authorList>
    </citation>
    <scope>NUCLEOTIDE SEQUENCE</scope>
    <source>
        <strain evidence="1">IBT 30728</strain>
    </source>
</reference>
<protein>
    <submittedName>
        <fullName evidence="1">Uncharacterized protein</fullName>
    </submittedName>
</protein>
<name>A0A9X0C2I2_9EURO</name>
<gene>
    <name evidence="1" type="ORF">N7539_000753</name>
</gene>
<accession>A0A9X0C2I2</accession>
<sequence length="66" mass="7511">MPVVIENKSVSHLEPGRTLDPSYLKSVQTVDSRLQHPVALLWQQVVAVAHLPKLERNHNGPLHEYH</sequence>
<dbReference type="AlphaFoldDB" id="A0A9X0C2I2"/>
<organism evidence="1 2">
    <name type="scientific">Penicillium diatomitis</name>
    <dbReference type="NCBI Taxonomy" id="2819901"/>
    <lineage>
        <taxon>Eukaryota</taxon>
        <taxon>Fungi</taxon>
        <taxon>Dikarya</taxon>
        <taxon>Ascomycota</taxon>
        <taxon>Pezizomycotina</taxon>
        <taxon>Eurotiomycetes</taxon>
        <taxon>Eurotiomycetidae</taxon>
        <taxon>Eurotiales</taxon>
        <taxon>Aspergillaceae</taxon>
        <taxon>Penicillium</taxon>
    </lineage>
</organism>
<evidence type="ECO:0000313" key="2">
    <source>
        <dbReference type="Proteomes" id="UP001148312"/>
    </source>
</evidence>
<proteinExistence type="predicted"/>
<evidence type="ECO:0000313" key="1">
    <source>
        <dbReference type="EMBL" id="KAJ5495637.1"/>
    </source>
</evidence>
<dbReference type="Proteomes" id="UP001148312">
    <property type="component" value="Unassembled WGS sequence"/>
</dbReference>
<dbReference type="RefSeq" id="XP_056794650.1">
    <property type="nucleotide sequence ID" value="XM_056930357.1"/>
</dbReference>
<dbReference type="EMBL" id="JAPWDQ010000001">
    <property type="protein sequence ID" value="KAJ5495637.1"/>
    <property type="molecule type" value="Genomic_DNA"/>
</dbReference>
<reference evidence="1" key="2">
    <citation type="journal article" date="2023" name="IMA Fungus">
        <title>Comparative genomic study of the Penicillium genus elucidates a diverse pangenome and 15 lateral gene transfer events.</title>
        <authorList>
            <person name="Petersen C."/>
            <person name="Sorensen T."/>
            <person name="Nielsen M.R."/>
            <person name="Sondergaard T.E."/>
            <person name="Sorensen J.L."/>
            <person name="Fitzpatrick D.A."/>
            <person name="Frisvad J.C."/>
            <person name="Nielsen K.L."/>
        </authorList>
    </citation>
    <scope>NUCLEOTIDE SEQUENCE</scope>
    <source>
        <strain evidence="1">IBT 30728</strain>
    </source>
</reference>
<dbReference type="GeneID" id="81620606"/>
<keyword evidence="2" id="KW-1185">Reference proteome</keyword>